<name>A0A1G2IFK0_9BACT</name>
<evidence type="ECO:0000256" key="4">
    <source>
        <dbReference type="ARBA" id="ARBA00022563"/>
    </source>
</evidence>
<comment type="similarity">
    <text evidence="2 8 9">Belongs to the dihydrofolate reductase family.</text>
</comment>
<dbReference type="PROSITE" id="PS51330">
    <property type="entry name" value="DHFR_2"/>
    <property type="match status" value="1"/>
</dbReference>
<organism evidence="11 12">
    <name type="scientific">Candidatus Staskawiczbacteria bacterium RIFCSPLOWO2_01_FULL_38_12b</name>
    <dbReference type="NCBI Taxonomy" id="1802214"/>
    <lineage>
        <taxon>Bacteria</taxon>
        <taxon>Candidatus Staskawicziibacteriota</taxon>
    </lineage>
</organism>
<dbReference type="GO" id="GO:0006730">
    <property type="term" value="P:one-carbon metabolic process"/>
    <property type="evidence" value="ECO:0007669"/>
    <property type="project" value="UniProtKB-KW"/>
</dbReference>
<dbReference type="PANTHER" id="PTHR48069:SF3">
    <property type="entry name" value="DIHYDROFOLATE REDUCTASE"/>
    <property type="match status" value="1"/>
</dbReference>
<comment type="catalytic activity">
    <reaction evidence="8">
        <text>(6S)-5,6,7,8-tetrahydrofolate + NADP(+) = 7,8-dihydrofolate + NADPH + H(+)</text>
        <dbReference type="Rhea" id="RHEA:15009"/>
        <dbReference type="ChEBI" id="CHEBI:15378"/>
        <dbReference type="ChEBI" id="CHEBI:57451"/>
        <dbReference type="ChEBI" id="CHEBI:57453"/>
        <dbReference type="ChEBI" id="CHEBI:57783"/>
        <dbReference type="ChEBI" id="CHEBI:58349"/>
        <dbReference type="EC" id="1.5.1.3"/>
    </reaction>
</comment>
<evidence type="ECO:0000256" key="1">
    <source>
        <dbReference type="ARBA" id="ARBA00004903"/>
    </source>
</evidence>
<protein>
    <recommendedName>
        <fullName evidence="3 8">Dihydrofolate reductase</fullName>
        <ecNumber evidence="3 8">1.5.1.3</ecNumber>
    </recommendedName>
</protein>
<reference evidence="11 12" key="1">
    <citation type="journal article" date="2016" name="Nat. Commun.">
        <title>Thousands of microbial genomes shed light on interconnected biogeochemical processes in an aquifer system.</title>
        <authorList>
            <person name="Anantharaman K."/>
            <person name="Brown C.T."/>
            <person name="Hug L.A."/>
            <person name="Sharon I."/>
            <person name="Castelle C.J."/>
            <person name="Probst A.J."/>
            <person name="Thomas B.C."/>
            <person name="Singh A."/>
            <person name="Wilkins M.J."/>
            <person name="Karaoz U."/>
            <person name="Brodie E.L."/>
            <person name="Williams K.H."/>
            <person name="Hubbard S.S."/>
            <person name="Banfield J.F."/>
        </authorList>
    </citation>
    <scope>NUCLEOTIDE SEQUENCE [LARGE SCALE GENOMIC DNA]</scope>
</reference>
<evidence type="ECO:0000256" key="9">
    <source>
        <dbReference type="RuleBase" id="RU004474"/>
    </source>
</evidence>
<dbReference type="UniPathway" id="UPA00077">
    <property type="reaction ID" value="UER00158"/>
</dbReference>
<dbReference type="InterPro" id="IPR001796">
    <property type="entry name" value="DHFR_dom"/>
</dbReference>
<dbReference type="EC" id="1.5.1.3" evidence="3 8"/>
<sequence length="163" mass="18514">MIISMIAAIAENRVIGSNNAMPWHLPADFKYFKEKTLGKTIILGLNTFKSIGEKPLPGRKHIILNKDTDYNVPEGCLLATSLDQALELSKNDGEVMICGGASVYKQFLPLADRLYLTYIHHSFEGDTFFPKFAASEWKEISREDHQPDEKNLYQYSFVVLEKI</sequence>
<dbReference type="GO" id="GO:0046654">
    <property type="term" value="P:tetrahydrofolate biosynthetic process"/>
    <property type="evidence" value="ECO:0007669"/>
    <property type="project" value="UniProtKB-UniPathway"/>
</dbReference>
<dbReference type="STRING" id="1802214.A2908_04150"/>
<comment type="function">
    <text evidence="7 8">Key enzyme in folate metabolism. Catalyzes an essential reaction for de novo glycine and purine synthesis, and for DNA precursor synthesis.</text>
</comment>
<proteinExistence type="inferred from homology"/>
<evidence type="ECO:0000256" key="6">
    <source>
        <dbReference type="ARBA" id="ARBA00023002"/>
    </source>
</evidence>
<evidence type="ECO:0000256" key="8">
    <source>
        <dbReference type="PIRNR" id="PIRNR000194"/>
    </source>
</evidence>
<evidence type="ECO:0000313" key="11">
    <source>
        <dbReference type="EMBL" id="OGZ73437.1"/>
    </source>
</evidence>
<gene>
    <name evidence="11" type="ORF">A2908_04150</name>
</gene>
<evidence type="ECO:0000256" key="3">
    <source>
        <dbReference type="ARBA" id="ARBA00012856"/>
    </source>
</evidence>
<dbReference type="SUPFAM" id="SSF53597">
    <property type="entry name" value="Dihydrofolate reductase-like"/>
    <property type="match status" value="1"/>
</dbReference>
<dbReference type="GO" id="GO:0046452">
    <property type="term" value="P:dihydrofolate metabolic process"/>
    <property type="evidence" value="ECO:0007669"/>
    <property type="project" value="TreeGrafter"/>
</dbReference>
<evidence type="ECO:0000313" key="12">
    <source>
        <dbReference type="Proteomes" id="UP000176774"/>
    </source>
</evidence>
<evidence type="ECO:0000256" key="7">
    <source>
        <dbReference type="ARBA" id="ARBA00025067"/>
    </source>
</evidence>
<dbReference type="CDD" id="cd00209">
    <property type="entry name" value="DHFR"/>
    <property type="match status" value="1"/>
</dbReference>
<dbReference type="PIRSF" id="PIRSF000194">
    <property type="entry name" value="DHFR"/>
    <property type="match status" value="1"/>
</dbReference>
<dbReference type="PANTHER" id="PTHR48069">
    <property type="entry name" value="DIHYDROFOLATE REDUCTASE"/>
    <property type="match status" value="1"/>
</dbReference>
<keyword evidence="4 8" id="KW-0554">One-carbon metabolism</keyword>
<dbReference type="NCBIfam" id="NF008037">
    <property type="entry name" value="PRK10769.1"/>
    <property type="match status" value="1"/>
</dbReference>
<dbReference type="GO" id="GO:0004146">
    <property type="term" value="F:dihydrofolate reductase activity"/>
    <property type="evidence" value="ECO:0007669"/>
    <property type="project" value="UniProtKB-EC"/>
</dbReference>
<dbReference type="GO" id="GO:0005829">
    <property type="term" value="C:cytosol"/>
    <property type="evidence" value="ECO:0007669"/>
    <property type="project" value="TreeGrafter"/>
</dbReference>
<dbReference type="Gene3D" id="3.40.430.10">
    <property type="entry name" value="Dihydrofolate Reductase, subunit A"/>
    <property type="match status" value="1"/>
</dbReference>
<comment type="caution">
    <text evidence="11">The sequence shown here is derived from an EMBL/GenBank/DDBJ whole genome shotgun (WGS) entry which is preliminary data.</text>
</comment>
<dbReference type="PRINTS" id="PR00070">
    <property type="entry name" value="DHFR"/>
</dbReference>
<accession>A0A1G2IFK0</accession>
<keyword evidence="6 8" id="KW-0560">Oxidoreductase</keyword>
<dbReference type="EMBL" id="MHPA01000012">
    <property type="protein sequence ID" value="OGZ73437.1"/>
    <property type="molecule type" value="Genomic_DNA"/>
</dbReference>
<feature type="domain" description="DHFR" evidence="10">
    <location>
        <begin position="2"/>
        <end position="162"/>
    </location>
</feature>
<dbReference type="AlphaFoldDB" id="A0A1G2IFK0"/>
<dbReference type="PROSITE" id="PS00075">
    <property type="entry name" value="DHFR_1"/>
    <property type="match status" value="1"/>
</dbReference>
<dbReference type="InterPro" id="IPR012259">
    <property type="entry name" value="DHFR"/>
</dbReference>
<dbReference type="InterPro" id="IPR017925">
    <property type="entry name" value="DHFR_CS"/>
</dbReference>
<dbReference type="FunFam" id="3.40.430.10:FF:000001">
    <property type="entry name" value="Dihydrofolate reductase"/>
    <property type="match status" value="1"/>
</dbReference>
<keyword evidence="5 8" id="KW-0521">NADP</keyword>
<dbReference type="Pfam" id="PF00186">
    <property type="entry name" value="DHFR_1"/>
    <property type="match status" value="1"/>
</dbReference>
<dbReference type="GO" id="GO:0070401">
    <property type="term" value="F:NADP+ binding"/>
    <property type="evidence" value="ECO:0007669"/>
    <property type="project" value="UniProtKB-ARBA"/>
</dbReference>
<comment type="pathway">
    <text evidence="1 8">Cofactor biosynthesis; tetrahydrofolate biosynthesis; 5,6,7,8-tetrahydrofolate from 7,8-dihydrofolate: step 1/1.</text>
</comment>
<dbReference type="InterPro" id="IPR024072">
    <property type="entry name" value="DHFR-like_dom_sf"/>
</dbReference>
<dbReference type="GO" id="GO:0046655">
    <property type="term" value="P:folic acid metabolic process"/>
    <property type="evidence" value="ECO:0007669"/>
    <property type="project" value="TreeGrafter"/>
</dbReference>
<dbReference type="Proteomes" id="UP000176774">
    <property type="component" value="Unassembled WGS sequence"/>
</dbReference>
<evidence type="ECO:0000259" key="10">
    <source>
        <dbReference type="PROSITE" id="PS51330"/>
    </source>
</evidence>
<evidence type="ECO:0000256" key="2">
    <source>
        <dbReference type="ARBA" id="ARBA00009539"/>
    </source>
</evidence>
<evidence type="ECO:0000256" key="5">
    <source>
        <dbReference type="ARBA" id="ARBA00022857"/>
    </source>
</evidence>